<dbReference type="PANTHER" id="PTHR40980">
    <property type="entry name" value="PLUG DOMAIN-CONTAINING PROTEIN"/>
    <property type="match status" value="1"/>
</dbReference>
<feature type="region of interest" description="Disordered" evidence="5">
    <location>
        <begin position="23"/>
        <end position="69"/>
    </location>
</feature>
<evidence type="ECO:0000256" key="5">
    <source>
        <dbReference type="SAM" id="MobiDB-lite"/>
    </source>
</evidence>
<keyword evidence="2 4" id="KW-0472">Membrane</keyword>
<feature type="domain" description="TonB-dependent receptor plug" evidence="8">
    <location>
        <begin position="87"/>
        <end position="187"/>
    </location>
</feature>
<dbReference type="Pfam" id="PF00593">
    <property type="entry name" value="TonB_dep_Rec_b-barrel"/>
    <property type="match status" value="1"/>
</dbReference>
<organism evidence="9 10">
    <name type="scientific">Tsuneonella suprasediminis</name>
    <dbReference type="NCBI Taxonomy" id="2306996"/>
    <lineage>
        <taxon>Bacteria</taxon>
        <taxon>Pseudomonadati</taxon>
        <taxon>Pseudomonadota</taxon>
        <taxon>Alphaproteobacteria</taxon>
        <taxon>Sphingomonadales</taxon>
        <taxon>Erythrobacteraceae</taxon>
        <taxon>Tsuneonella</taxon>
    </lineage>
</organism>
<evidence type="ECO:0000259" key="8">
    <source>
        <dbReference type="Pfam" id="PF07715"/>
    </source>
</evidence>
<dbReference type="GO" id="GO:0009279">
    <property type="term" value="C:cell outer membrane"/>
    <property type="evidence" value="ECO:0007669"/>
    <property type="project" value="UniProtKB-SubCell"/>
</dbReference>
<evidence type="ECO:0000256" key="1">
    <source>
        <dbReference type="ARBA" id="ARBA00004442"/>
    </source>
</evidence>
<comment type="similarity">
    <text evidence="4">Belongs to the TonB-dependent receptor family.</text>
</comment>
<reference evidence="9 10" key="1">
    <citation type="submission" date="2018-09" db="EMBL/GenBank/DDBJ databases">
        <title>Altererythrobacter sp.Ery1 and Ery12, the genome sequencing of novel strains in genus Alterythrobacter.</title>
        <authorList>
            <person name="Cheng H."/>
            <person name="Wu Y.-H."/>
            <person name="Fang C."/>
            <person name="Xu X.-W."/>
        </authorList>
    </citation>
    <scope>NUCLEOTIDE SEQUENCE [LARGE SCALE GENOMIC DNA]</scope>
    <source>
        <strain evidence="9 10">Ery12</strain>
    </source>
</reference>
<keyword evidence="3" id="KW-0998">Cell outer membrane</keyword>
<comment type="subcellular location">
    <subcellularLocation>
        <location evidence="1 4">Cell outer membrane</location>
    </subcellularLocation>
</comment>
<dbReference type="RefSeq" id="WP_120109332.1">
    <property type="nucleotide sequence ID" value="NZ_RAHJ01000018.1"/>
</dbReference>
<gene>
    <name evidence="9" type="ORF">D6858_09450</name>
</gene>
<feature type="compositionally biased region" description="Polar residues" evidence="5">
    <location>
        <begin position="28"/>
        <end position="46"/>
    </location>
</feature>
<evidence type="ECO:0000256" key="2">
    <source>
        <dbReference type="ARBA" id="ARBA00023136"/>
    </source>
</evidence>
<dbReference type="SUPFAM" id="SSF56935">
    <property type="entry name" value="Porins"/>
    <property type="match status" value="1"/>
</dbReference>
<dbReference type="Pfam" id="PF07715">
    <property type="entry name" value="Plug"/>
    <property type="match status" value="1"/>
</dbReference>
<keyword evidence="9" id="KW-0675">Receptor</keyword>
<protein>
    <submittedName>
        <fullName evidence="9">TonB-dependent receptor</fullName>
    </submittedName>
</protein>
<evidence type="ECO:0000256" key="3">
    <source>
        <dbReference type="ARBA" id="ARBA00023237"/>
    </source>
</evidence>
<dbReference type="Gene3D" id="2.170.130.10">
    <property type="entry name" value="TonB-dependent receptor, plug domain"/>
    <property type="match status" value="1"/>
</dbReference>
<dbReference type="EMBL" id="RAHJ01000018">
    <property type="protein sequence ID" value="RJX68129.1"/>
    <property type="molecule type" value="Genomic_DNA"/>
</dbReference>
<feature type="chain" id="PRO_5019587096" evidence="6">
    <location>
        <begin position="26"/>
        <end position="911"/>
    </location>
</feature>
<keyword evidence="4" id="KW-0798">TonB box</keyword>
<dbReference type="InterPro" id="IPR036942">
    <property type="entry name" value="Beta-barrel_TonB_sf"/>
</dbReference>
<sequence>MSTTLRLAGALLLTSALTAPGLAHAQTAPEQTDPSVSQPGDTTASDTPADPGATSADSAPPQDDLEVSIPGGSEIVVTGRRFQNIERSSNQVVSVLSSAEIARTGEGNIAGALAHVPGLSLVGSGFVYVRGLGDRYSLALLNGLPLPSPEPLKRVVPLDLFPTGVIASSLVQKSYSVNYPGEFGGGVINLTTKATPNQPFLKISAGISGDTFTTGNLGYTYYGSKSDWLGYDDGSRNPPPALQDYFDKGLLIGTDNVNSTAIARELVGWRNAVIQQYDHTPVNVSASISAGKTFPLGDLDFGVIAAAGYSNKYLTREIRQQLSQSADLSSLEKDFRQVSTDQRTTVNGLLGFGLEGNGNKLRWTTLYIHDTLKKASLAFGQRPAQNGDTDFIDQRTAFYERQLFDTQAVAELELTPALHLDARMSYANSKRKAPGELTFEYVRTNSDADPFGQYFVNRLNNGNGGDGGITFSDLNEDLYAAGIDLSYRATPSLSLTGGLAYSDTKRTSSRRDFLFLAPNEWLGSPYTVTAIGMLRPDLLLAPGVVDALGITLIETDPGTPKFGAGLTTKAGYLKGNWQVTDNIAIDAGVRYEDGSQFTKPIPVFVSVPPSVPEATLQRSYWLPAATLTFDLQNSMQIRLNASKTIARPQFRELIAQPYYDPESNRPYRGNPLLVDSELFNAEARFEWYFAPEQRVSLAGFYKHIDKPIEAFVTGVDLLTSYANAPKADLYGGELEVAKYWPLQSVGGDFFDGRRVVTILNYTYTKSKLKVGADDTVAVYGAASTIASDYFRDGAPLTGQSDHIVNLQLGLEDTDRLSQQTFLLSYASDRVVSRGLNGSPPQPDVIERPGINLDFVWREGFTLFGAGMEAKFEARNIFGQGHQEFQEAGDNRIDINTYDVGTTLAFTLGIDL</sequence>
<feature type="domain" description="TonB-dependent receptor-like beta-barrel" evidence="7">
    <location>
        <begin position="564"/>
        <end position="825"/>
    </location>
</feature>
<dbReference type="InterPro" id="IPR037066">
    <property type="entry name" value="Plug_dom_sf"/>
</dbReference>
<evidence type="ECO:0000313" key="9">
    <source>
        <dbReference type="EMBL" id="RJX68129.1"/>
    </source>
</evidence>
<proteinExistence type="inferred from homology"/>
<dbReference type="AlphaFoldDB" id="A0A419R2U1"/>
<accession>A0A419R2U1</accession>
<dbReference type="Proteomes" id="UP000284322">
    <property type="component" value="Unassembled WGS sequence"/>
</dbReference>
<dbReference type="OrthoDB" id="9768470at2"/>
<feature type="signal peptide" evidence="6">
    <location>
        <begin position="1"/>
        <end position="25"/>
    </location>
</feature>
<evidence type="ECO:0000256" key="6">
    <source>
        <dbReference type="SAM" id="SignalP"/>
    </source>
</evidence>
<keyword evidence="10" id="KW-1185">Reference proteome</keyword>
<evidence type="ECO:0000313" key="10">
    <source>
        <dbReference type="Proteomes" id="UP000284322"/>
    </source>
</evidence>
<dbReference type="Gene3D" id="2.40.170.20">
    <property type="entry name" value="TonB-dependent receptor, beta-barrel domain"/>
    <property type="match status" value="1"/>
</dbReference>
<dbReference type="InterPro" id="IPR012910">
    <property type="entry name" value="Plug_dom"/>
</dbReference>
<keyword evidence="6" id="KW-0732">Signal</keyword>
<comment type="caution">
    <text evidence="9">The sequence shown here is derived from an EMBL/GenBank/DDBJ whole genome shotgun (WGS) entry which is preliminary data.</text>
</comment>
<name>A0A419R2U1_9SPHN</name>
<dbReference type="InterPro" id="IPR000531">
    <property type="entry name" value="Beta-barrel_TonB"/>
</dbReference>
<dbReference type="PANTHER" id="PTHR40980:SF5">
    <property type="entry name" value="TONB-DEPENDENT RECEPTOR"/>
    <property type="match status" value="1"/>
</dbReference>
<evidence type="ECO:0000256" key="4">
    <source>
        <dbReference type="RuleBase" id="RU003357"/>
    </source>
</evidence>
<evidence type="ECO:0000259" key="7">
    <source>
        <dbReference type="Pfam" id="PF00593"/>
    </source>
</evidence>